<evidence type="ECO:0000256" key="1">
    <source>
        <dbReference type="SAM" id="SignalP"/>
    </source>
</evidence>
<dbReference type="OMA" id="GINHHWT"/>
<dbReference type="AlphaFoldDB" id="L8HGD8"/>
<sequence>MRDTARSGRILFALALLALALASSTYAACPNRLPYAVTPEGFCPFVWAQGLNSPRGMARAANNDLLVVEQDSQQVTVLWDDNGNGVSDKNERALLAKADGLNHAVLIHGLYLYASSASTVYRWPYRAGVRQNLGTPEVVVNSIPTCCDHVTRAIVFDAKGRFYVQLGSGSNVDPNSDHARIHRFNITSIPKGGFNWSAGEIFADGLRNEVGLRFDKQGRLWGVENGIDNVFRADLGGDVHANNPSEELNLFFPELPGLFYGYPYCWSQYNLTTGKPPGTQWATDKFMKDGTHTDAWCQNPHNVQKPRLNLQAHYAPLDIFFYDRALTPPPIANQTNSSRLPADLNGDAFISAHGSWNRNPPVGYRVLHVFFDKNGMPIKYEPFLAYQGPGDTGDNWPHRPVGLDIGRCVAFGECLYVSSDASGVIIAVGYESS</sequence>
<dbReference type="Gene3D" id="2.120.10.30">
    <property type="entry name" value="TolB, C-terminal domain"/>
    <property type="match status" value="1"/>
</dbReference>
<feature type="signal peptide" evidence="1">
    <location>
        <begin position="1"/>
        <end position="27"/>
    </location>
</feature>
<dbReference type="InterPro" id="IPR011041">
    <property type="entry name" value="Quinoprot_gluc/sorb_DH_b-prop"/>
</dbReference>
<dbReference type="InterPro" id="IPR011042">
    <property type="entry name" value="6-blade_b-propeller_TolB-like"/>
</dbReference>
<dbReference type="EMBL" id="KB007836">
    <property type="protein sequence ID" value="ELR24210.1"/>
    <property type="molecule type" value="Genomic_DNA"/>
</dbReference>
<dbReference type="RefSeq" id="XP_004353738.1">
    <property type="nucleotide sequence ID" value="XM_004353686.1"/>
</dbReference>
<dbReference type="PANTHER" id="PTHR19328">
    <property type="entry name" value="HEDGEHOG-INTERACTING PROTEIN"/>
    <property type="match status" value="1"/>
</dbReference>
<dbReference type="OrthoDB" id="507128at2759"/>
<protein>
    <submittedName>
        <fullName evidence="3">Lsorbosone dehydrogenase</fullName>
    </submittedName>
</protein>
<dbReference type="GeneID" id="14925221"/>
<dbReference type="STRING" id="1257118.L8HGD8"/>
<name>L8HGD8_ACACF</name>
<dbReference type="PANTHER" id="PTHR19328:SF53">
    <property type="entry name" value="MEMBRANE PROTEIN"/>
    <property type="match status" value="1"/>
</dbReference>
<dbReference type="Proteomes" id="UP000011083">
    <property type="component" value="Unassembled WGS sequence"/>
</dbReference>
<evidence type="ECO:0000313" key="3">
    <source>
        <dbReference type="EMBL" id="ELR24210.1"/>
    </source>
</evidence>
<evidence type="ECO:0000313" key="4">
    <source>
        <dbReference type="Proteomes" id="UP000011083"/>
    </source>
</evidence>
<proteinExistence type="predicted"/>
<gene>
    <name evidence="3" type="ORF">ACA1_376950</name>
</gene>
<reference evidence="3 4" key="1">
    <citation type="journal article" date="2013" name="Genome Biol.">
        <title>Genome of Acanthamoeba castellanii highlights extensive lateral gene transfer and early evolution of tyrosine kinase signaling.</title>
        <authorList>
            <person name="Clarke M."/>
            <person name="Lohan A.J."/>
            <person name="Liu B."/>
            <person name="Lagkouvardos I."/>
            <person name="Roy S."/>
            <person name="Zafar N."/>
            <person name="Bertelli C."/>
            <person name="Schilde C."/>
            <person name="Kianianmomeni A."/>
            <person name="Burglin T.R."/>
            <person name="Frech C."/>
            <person name="Turcotte B."/>
            <person name="Kopec K.O."/>
            <person name="Synnott J.M."/>
            <person name="Choo C."/>
            <person name="Paponov I."/>
            <person name="Finkler A."/>
            <person name="Soon Heng Tan C."/>
            <person name="Hutchins A.P."/>
            <person name="Weinmeier T."/>
            <person name="Rattei T."/>
            <person name="Chu J.S."/>
            <person name="Gimenez G."/>
            <person name="Irimia M."/>
            <person name="Rigden D.J."/>
            <person name="Fitzpatrick D.A."/>
            <person name="Lorenzo-Morales J."/>
            <person name="Bateman A."/>
            <person name="Chiu C.H."/>
            <person name="Tang P."/>
            <person name="Hegemann P."/>
            <person name="Fromm H."/>
            <person name="Raoult D."/>
            <person name="Greub G."/>
            <person name="Miranda-Saavedra D."/>
            <person name="Chen N."/>
            <person name="Nash P."/>
            <person name="Ginger M.L."/>
            <person name="Horn M."/>
            <person name="Schaap P."/>
            <person name="Caler L."/>
            <person name="Loftus B."/>
        </authorList>
    </citation>
    <scope>NUCLEOTIDE SEQUENCE [LARGE SCALE GENOMIC DNA]</scope>
    <source>
        <strain evidence="3 4">Neff</strain>
    </source>
</reference>
<dbReference type="Pfam" id="PF22807">
    <property type="entry name" value="TrAA12"/>
    <property type="match status" value="1"/>
</dbReference>
<evidence type="ECO:0000259" key="2">
    <source>
        <dbReference type="Pfam" id="PF22807"/>
    </source>
</evidence>
<dbReference type="InterPro" id="IPR054539">
    <property type="entry name" value="Beta-prop_PDH"/>
</dbReference>
<feature type="domain" description="Pyrroloquinoline quinone-dependent pyranose dehydrogenase beta-propeller" evidence="2">
    <location>
        <begin position="38"/>
        <end position="429"/>
    </location>
</feature>
<dbReference type="SUPFAM" id="SSF50952">
    <property type="entry name" value="Soluble quinoprotein glucose dehydrogenase"/>
    <property type="match status" value="1"/>
</dbReference>
<organism evidence="3 4">
    <name type="scientific">Acanthamoeba castellanii (strain ATCC 30010 / Neff)</name>
    <dbReference type="NCBI Taxonomy" id="1257118"/>
    <lineage>
        <taxon>Eukaryota</taxon>
        <taxon>Amoebozoa</taxon>
        <taxon>Discosea</taxon>
        <taxon>Longamoebia</taxon>
        <taxon>Centramoebida</taxon>
        <taxon>Acanthamoebidae</taxon>
        <taxon>Acanthamoeba</taxon>
    </lineage>
</organism>
<accession>L8HGD8</accession>
<dbReference type="KEGG" id="acan:ACA1_376950"/>
<keyword evidence="4" id="KW-1185">Reference proteome</keyword>
<keyword evidence="1" id="KW-0732">Signal</keyword>
<dbReference type="VEuPathDB" id="AmoebaDB:ACA1_376950"/>
<feature type="chain" id="PRO_5003990736" evidence="1">
    <location>
        <begin position="28"/>
        <end position="433"/>
    </location>
</feature>